<gene>
    <name evidence="9 12" type="primary">ispE</name>
    <name evidence="12" type="ORF">ACWI_05520</name>
</gene>
<proteinExistence type="inferred from homology"/>
<dbReference type="Gene3D" id="3.30.230.10">
    <property type="match status" value="1"/>
</dbReference>
<comment type="similarity">
    <text evidence="1 9">Belongs to the GHMP kinase family. IspE subfamily.</text>
</comment>
<dbReference type="NCBIfam" id="TIGR00154">
    <property type="entry name" value="ispE"/>
    <property type="match status" value="1"/>
</dbReference>
<dbReference type="Pfam" id="PF08544">
    <property type="entry name" value="GHMP_kinases_C"/>
    <property type="match status" value="1"/>
</dbReference>
<dbReference type="InterPro" id="IPR006204">
    <property type="entry name" value="GHMP_kinase_N_dom"/>
</dbReference>
<protein>
    <recommendedName>
        <fullName evidence="3 9">4-diphosphocytidyl-2-C-methyl-D-erythritol kinase</fullName>
        <shortName evidence="9">CMK</shortName>
        <ecNumber evidence="2 9">2.7.1.148</ecNumber>
    </recommendedName>
    <alternativeName>
        <fullName evidence="8 9">4-(cytidine-5'-diphospho)-2-C-methyl-D-erythritol kinase</fullName>
    </alternativeName>
</protein>
<feature type="active site" evidence="9">
    <location>
        <position position="136"/>
    </location>
</feature>
<evidence type="ECO:0000256" key="1">
    <source>
        <dbReference type="ARBA" id="ARBA00009684"/>
    </source>
</evidence>
<dbReference type="PANTHER" id="PTHR43527">
    <property type="entry name" value="4-DIPHOSPHOCYTIDYL-2-C-METHYL-D-ERYTHRITOL KINASE, CHLOROPLASTIC"/>
    <property type="match status" value="1"/>
</dbReference>
<dbReference type="PIRSF" id="PIRSF010376">
    <property type="entry name" value="IspE"/>
    <property type="match status" value="1"/>
</dbReference>
<dbReference type="InterPro" id="IPR014721">
    <property type="entry name" value="Ribsml_uS5_D2-typ_fold_subgr"/>
</dbReference>
<accession>A0A1F2PLR8</accession>
<evidence type="ECO:0000256" key="9">
    <source>
        <dbReference type="HAMAP-Rule" id="MF_00061"/>
    </source>
</evidence>
<feature type="domain" description="GHMP kinase C-terminal" evidence="11">
    <location>
        <begin position="194"/>
        <end position="274"/>
    </location>
</feature>
<comment type="caution">
    <text evidence="12">The sequence shown here is derived from an EMBL/GenBank/DDBJ whole genome shotgun (WGS) entry which is preliminary data.</text>
</comment>
<evidence type="ECO:0000256" key="2">
    <source>
        <dbReference type="ARBA" id="ARBA00012052"/>
    </source>
</evidence>
<evidence type="ECO:0000256" key="4">
    <source>
        <dbReference type="ARBA" id="ARBA00022679"/>
    </source>
</evidence>
<evidence type="ECO:0000259" key="10">
    <source>
        <dbReference type="Pfam" id="PF00288"/>
    </source>
</evidence>
<dbReference type="OrthoDB" id="9809438at2"/>
<evidence type="ECO:0000256" key="5">
    <source>
        <dbReference type="ARBA" id="ARBA00022741"/>
    </source>
</evidence>
<dbReference type="InterPro" id="IPR004424">
    <property type="entry name" value="IspE"/>
</dbReference>
<dbReference type="RefSeq" id="WP_070369919.1">
    <property type="nucleotide sequence ID" value="NZ_LKEU01000014.1"/>
</dbReference>
<dbReference type="InterPro" id="IPR013750">
    <property type="entry name" value="GHMP_kinase_C_dom"/>
</dbReference>
<evidence type="ECO:0000256" key="8">
    <source>
        <dbReference type="ARBA" id="ARBA00032554"/>
    </source>
</evidence>
<dbReference type="EC" id="2.7.1.148" evidence="2 9"/>
<feature type="binding site" evidence="9">
    <location>
        <begin position="94"/>
        <end position="104"/>
    </location>
    <ligand>
        <name>ATP</name>
        <dbReference type="ChEBI" id="CHEBI:30616"/>
    </ligand>
</feature>
<comment type="function">
    <text evidence="9">Catalyzes the phosphorylation of the position 2 hydroxy group of 4-diphosphocytidyl-2C-methyl-D-erythritol.</text>
</comment>
<name>A0A1F2PLR8_9FIRM</name>
<dbReference type="SUPFAM" id="SSF55060">
    <property type="entry name" value="GHMP Kinase, C-terminal domain"/>
    <property type="match status" value="1"/>
</dbReference>
<organism evidence="12 13">
    <name type="scientific">Acetobacterium wieringae</name>
    <dbReference type="NCBI Taxonomy" id="52694"/>
    <lineage>
        <taxon>Bacteria</taxon>
        <taxon>Bacillati</taxon>
        <taxon>Bacillota</taxon>
        <taxon>Clostridia</taxon>
        <taxon>Eubacteriales</taxon>
        <taxon>Eubacteriaceae</taxon>
        <taxon>Acetobacterium</taxon>
    </lineage>
</organism>
<feature type="active site" evidence="9">
    <location>
        <position position="11"/>
    </location>
</feature>
<evidence type="ECO:0000313" key="12">
    <source>
        <dbReference type="EMBL" id="OFV71804.1"/>
    </source>
</evidence>
<keyword evidence="9" id="KW-0414">Isoprene biosynthesis</keyword>
<keyword evidence="5 9" id="KW-0547">Nucleotide-binding</keyword>
<comment type="pathway">
    <text evidence="9">Isoprenoid biosynthesis; isopentenyl diphosphate biosynthesis via DXP pathway; isopentenyl diphosphate from 1-deoxy-D-xylulose 5-phosphate: step 3/6.</text>
</comment>
<comment type="catalytic activity">
    <reaction evidence="9">
        <text>4-CDP-2-C-methyl-D-erythritol + ATP = 4-CDP-2-C-methyl-D-erythritol 2-phosphate + ADP + H(+)</text>
        <dbReference type="Rhea" id="RHEA:18437"/>
        <dbReference type="ChEBI" id="CHEBI:15378"/>
        <dbReference type="ChEBI" id="CHEBI:30616"/>
        <dbReference type="ChEBI" id="CHEBI:57823"/>
        <dbReference type="ChEBI" id="CHEBI:57919"/>
        <dbReference type="ChEBI" id="CHEBI:456216"/>
        <dbReference type="EC" id="2.7.1.148"/>
    </reaction>
</comment>
<dbReference type="GO" id="GO:0019288">
    <property type="term" value="P:isopentenyl diphosphate biosynthetic process, methylerythritol 4-phosphate pathway"/>
    <property type="evidence" value="ECO:0007669"/>
    <property type="project" value="UniProtKB-UniRule"/>
</dbReference>
<dbReference type="SUPFAM" id="SSF54211">
    <property type="entry name" value="Ribosomal protein S5 domain 2-like"/>
    <property type="match status" value="1"/>
</dbReference>
<feature type="domain" description="GHMP kinase N-terminal" evidence="10">
    <location>
        <begin position="66"/>
        <end position="144"/>
    </location>
</feature>
<dbReference type="PANTHER" id="PTHR43527:SF2">
    <property type="entry name" value="4-DIPHOSPHOCYTIDYL-2-C-METHYL-D-ERYTHRITOL KINASE, CHLOROPLASTIC"/>
    <property type="match status" value="1"/>
</dbReference>
<evidence type="ECO:0000256" key="3">
    <source>
        <dbReference type="ARBA" id="ARBA00017473"/>
    </source>
</evidence>
<dbReference type="Pfam" id="PF00288">
    <property type="entry name" value="GHMP_kinases_N"/>
    <property type="match status" value="1"/>
</dbReference>
<dbReference type="InterPro" id="IPR020568">
    <property type="entry name" value="Ribosomal_Su5_D2-typ_SF"/>
</dbReference>
<dbReference type="HAMAP" id="MF_00061">
    <property type="entry name" value="IspE"/>
    <property type="match status" value="1"/>
</dbReference>
<dbReference type="UniPathway" id="UPA00056">
    <property type="reaction ID" value="UER00094"/>
</dbReference>
<evidence type="ECO:0000313" key="13">
    <source>
        <dbReference type="Proteomes" id="UP000176244"/>
    </source>
</evidence>
<dbReference type="EMBL" id="LKEU01000014">
    <property type="protein sequence ID" value="OFV71804.1"/>
    <property type="molecule type" value="Genomic_DNA"/>
</dbReference>
<reference evidence="12 13" key="1">
    <citation type="submission" date="2015-09" db="EMBL/GenBank/DDBJ databases">
        <title>Genome sequence of Acetobacterium wieringae DSM 1911.</title>
        <authorList>
            <person name="Poehlein A."/>
            <person name="Bengelsdorf F.R."/>
            <person name="Schiel-Bengelsdorf B."/>
            <person name="Duerre P."/>
            <person name="Daniel R."/>
        </authorList>
    </citation>
    <scope>NUCLEOTIDE SEQUENCE [LARGE SCALE GENOMIC DNA]</scope>
    <source>
        <strain evidence="12 13">DSM 1911</strain>
    </source>
</reference>
<keyword evidence="6 9" id="KW-0418">Kinase</keyword>
<dbReference type="GO" id="GO:0005524">
    <property type="term" value="F:ATP binding"/>
    <property type="evidence" value="ECO:0007669"/>
    <property type="project" value="UniProtKB-UniRule"/>
</dbReference>
<evidence type="ECO:0000259" key="11">
    <source>
        <dbReference type="Pfam" id="PF08544"/>
    </source>
</evidence>
<dbReference type="GO" id="GO:0016114">
    <property type="term" value="P:terpenoid biosynthetic process"/>
    <property type="evidence" value="ECO:0007669"/>
    <property type="project" value="UniProtKB-UniRule"/>
</dbReference>
<dbReference type="InterPro" id="IPR036554">
    <property type="entry name" value="GHMP_kinase_C_sf"/>
</dbReference>
<keyword evidence="4 9" id="KW-0808">Transferase</keyword>
<dbReference type="GO" id="GO:0050515">
    <property type="term" value="F:4-(cytidine 5'-diphospho)-2-C-methyl-D-erythritol kinase activity"/>
    <property type="evidence" value="ECO:0007669"/>
    <property type="project" value="UniProtKB-UniRule"/>
</dbReference>
<evidence type="ECO:0000256" key="7">
    <source>
        <dbReference type="ARBA" id="ARBA00022840"/>
    </source>
</evidence>
<dbReference type="AlphaFoldDB" id="A0A1F2PLR8"/>
<evidence type="ECO:0000256" key="6">
    <source>
        <dbReference type="ARBA" id="ARBA00022777"/>
    </source>
</evidence>
<sequence>MNKVVLKAKAKVNLSLDVVGILEDGYHEMKMINHLIELDDILTFESCATGISLTSNEDTIPLDERNLVIKAAHKLQRQFDVKQGAKIHLEKRIPTQAGLAGGSSDAAAALNGLNRLWQLGLTQSELLAIGVTIGADVPYCLVGGTALVEGIGEKITPLKDLRKMIVLVVKPDIDIATPWAFKKLDESMIENHPDIPEIIKLLQDDAYDMLKMKLGNVFEAVAFAEYPEIKTVKNQMMEQGALAAVMTGSGSTVIGYYQNHELAEKSWRFFKEKYTMCFLSNTEEGENDVG</sequence>
<dbReference type="Gene3D" id="3.30.70.890">
    <property type="entry name" value="GHMP kinase, C-terminal domain"/>
    <property type="match status" value="1"/>
</dbReference>
<dbReference type="Proteomes" id="UP000176244">
    <property type="component" value="Unassembled WGS sequence"/>
</dbReference>
<dbReference type="STRING" id="52694.ACWI_05520"/>
<keyword evidence="7 9" id="KW-0067">ATP-binding</keyword>